<feature type="domain" description="Transcription regulator PadR N-terminal" evidence="1">
    <location>
        <begin position="7"/>
        <end position="81"/>
    </location>
</feature>
<reference evidence="4" key="1">
    <citation type="journal article" date="2019" name="Int. J. Syst. Evol. Microbiol.">
        <title>The Global Catalogue of Microorganisms (GCM) 10K type strain sequencing project: providing services to taxonomists for standard genome sequencing and annotation.</title>
        <authorList>
            <consortium name="The Broad Institute Genomics Platform"/>
            <consortium name="The Broad Institute Genome Sequencing Center for Infectious Disease"/>
            <person name="Wu L."/>
            <person name="Ma J."/>
        </authorList>
    </citation>
    <scope>NUCLEOTIDE SEQUENCE [LARGE SCALE GENOMIC DNA]</scope>
    <source>
        <strain evidence="4">CGMCC 4.7638</strain>
    </source>
</reference>
<evidence type="ECO:0000313" key="3">
    <source>
        <dbReference type="EMBL" id="MFD2483740.1"/>
    </source>
</evidence>
<dbReference type="InterPro" id="IPR005149">
    <property type="entry name" value="Tscrpt_reg_PadR_N"/>
</dbReference>
<feature type="domain" description="Transcription regulator PadR C-terminal" evidence="2">
    <location>
        <begin position="92"/>
        <end position="179"/>
    </location>
</feature>
<dbReference type="EMBL" id="JBHUKQ010000014">
    <property type="protein sequence ID" value="MFD2483740.1"/>
    <property type="molecule type" value="Genomic_DNA"/>
</dbReference>
<keyword evidence="4" id="KW-1185">Reference proteome</keyword>
<evidence type="ECO:0000313" key="4">
    <source>
        <dbReference type="Proteomes" id="UP001597542"/>
    </source>
</evidence>
<evidence type="ECO:0000259" key="1">
    <source>
        <dbReference type="Pfam" id="PF03551"/>
    </source>
</evidence>
<dbReference type="Gene3D" id="6.10.140.190">
    <property type="match status" value="1"/>
</dbReference>
<name>A0ABW5I3V9_9PSEU</name>
<dbReference type="Gene3D" id="1.10.10.10">
    <property type="entry name" value="Winged helix-like DNA-binding domain superfamily/Winged helix DNA-binding domain"/>
    <property type="match status" value="1"/>
</dbReference>
<dbReference type="InterPro" id="IPR036388">
    <property type="entry name" value="WH-like_DNA-bd_sf"/>
</dbReference>
<dbReference type="Proteomes" id="UP001597542">
    <property type="component" value="Unassembled WGS sequence"/>
</dbReference>
<evidence type="ECO:0000259" key="2">
    <source>
        <dbReference type="Pfam" id="PF10400"/>
    </source>
</evidence>
<dbReference type="RefSeq" id="WP_344284325.1">
    <property type="nucleotide sequence ID" value="NZ_BAAAHV010000022.1"/>
</dbReference>
<dbReference type="PANTHER" id="PTHR43252">
    <property type="entry name" value="TRANSCRIPTIONAL REGULATOR YQJI"/>
    <property type="match status" value="1"/>
</dbReference>
<organism evidence="3 4">
    <name type="scientific">Amycolatopsis albidoflavus</name>
    <dbReference type="NCBI Taxonomy" id="102226"/>
    <lineage>
        <taxon>Bacteria</taxon>
        <taxon>Bacillati</taxon>
        <taxon>Actinomycetota</taxon>
        <taxon>Actinomycetes</taxon>
        <taxon>Pseudonocardiales</taxon>
        <taxon>Pseudonocardiaceae</taxon>
        <taxon>Amycolatopsis</taxon>
    </lineage>
</organism>
<protein>
    <submittedName>
        <fullName evidence="3">PadR family transcriptional regulator</fullName>
    </submittedName>
</protein>
<comment type="caution">
    <text evidence="3">The sequence shown here is derived from an EMBL/GenBank/DDBJ whole genome shotgun (WGS) entry which is preliminary data.</text>
</comment>
<dbReference type="InterPro" id="IPR036390">
    <property type="entry name" value="WH_DNA-bd_sf"/>
</dbReference>
<dbReference type="PANTHER" id="PTHR43252:SF4">
    <property type="entry name" value="TRANSCRIPTIONAL REGULATORY PROTEIN"/>
    <property type="match status" value="1"/>
</dbReference>
<dbReference type="SUPFAM" id="SSF46785">
    <property type="entry name" value="Winged helix' DNA-binding domain"/>
    <property type="match status" value="1"/>
</dbReference>
<sequence>MSLKFAILAALLEGEFSGYDLAKSFDASVANFWQTTPQQLYRELERLSADGMIAARVVEQERRPNKRMFSLTPAGRHALHEFTATPVQPTTIRDDLLVKVQGSDAGDVEAVITAVEERMEWSRAKLARFERLRERMLDGRTESGYLRDNDRVGPYLTLLRGISFEQENLRWGEHAARILRQRAKSGVSRPA</sequence>
<dbReference type="Pfam" id="PF10400">
    <property type="entry name" value="Vir_act_alpha_C"/>
    <property type="match status" value="1"/>
</dbReference>
<dbReference type="Pfam" id="PF03551">
    <property type="entry name" value="PadR"/>
    <property type="match status" value="1"/>
</dbReference>
<gene>
    <name evidence="3" type="ORF">ACFSUT_25910</name>
</gene>
<dbReference type="InterPro" id="IPR018309">
    <property type="entry name" value="Tscrpt_reg_PadR_C"/>
</dbReference>
<accession>A0ABW5I3V9</accession>
<proteinExistence type="predicted"/>